<sequence>MATRRRVTAPQVTATGDPSPAKVKAVKRKKVVEEGSESDDDYKDSGDDNTAEKPKVKKNKEGKKPKVVVVESESDDGKPQKSKPPVRKKAAAVATASATPKSKSGPALSPNLQIAADANEAQWRAQLDLAVAAQKISTLQAQADMYLGFTAVAIPLVTHLQLRNLQLEKTLKDAKIIQKGHSISPLELPPPPELPLLPEPFKSLWLMGTPLRTPLGPTATTPTPAKDAQGNESTEAPAGEASGSSTMLVGDPVVPDVMEDNTGEEGAQNNPVEEGDSARNEEDEQ</sequence>
<evidence type="ECO:0000256" key="1">
    <source>
        <dbReference type="SAM" id="MobiDB-lite"/>
    </source>
</evidence>
<feature type="compositionally biased region" description="Basic and acidic residues" evidence="1">
    <location>
        <begin position="43"/>
        <end position="54"/>
    </location>
</feature>
<comment type="caution">
    <text evidence="2">The sequence shown here is derived from an EMBL/GenBank/DDBJ whole genome shotgun (WGS) entry which is preliminary data.</text>
</comment>
<keyword evidence="3" id="KW-1185">Reference proteome</keyword>
<feature type="compositionally biased region" description="Basic residues" evidence="1">
    <location>
        <begin position="55"/>
        <end position="66"/>
    </location>
</feature>
<feature type="compositionally biased region" description="Low complexity" evidence="1">
    <location>
        <begin position="208"/>
        <end position="225"/>
    </location>
</feature>
<dbReference type="AlphaFoldDB" id="A0AAD6TJK0"/>
<feature type="region of interest" description="Disordered" evidence="1">
    <location>
        <begin position="208"/>
        <end position="285"/>
    </location>
</feature>
<evidence type="ECO:0000313" key="3">
    <source>
        <dbReference type="Proteomes" id="UP001218188"/>
    </source>
</evidence>
<feature type="region of interest" description="Disordered" evidence="1">
    <location>
        <begin position="1"/>
        <end position="109"/>
    </location>
</feature>
<dbReference type="EMBL" id="JARJCM010000003">
    <property type="protein sequence ID" value="KAJ7046496.1"/>
    <property type="molecule type" value="Genomic_DNA"/>
</dbReference>
<feature type="compositionally biased region" description="Low complexity" evidence="1">
    <location>
        <begin position="91"/>
        <end position="104"/>
    </location>
</feature>
<name>A0AAD6TJK0_9AGAR</name>
<protein>
    <submittedName>
        <fullName evidence="2">Uncharacterized protein</fullName>
    </submittedName>
</protein>
<proteinExistence type="predicted"/>
<organism evidence="2 3">
    <name type="scientific">Mycena alexandri</name>
    <dbReference type="NCBI Taxonomy" id="1745969"/>
    <lineage>
        <taxon>Eukaryota</taxon>
        <taxon>Fungi</taxon>
        <taxon>Dikarya</taxon>
        <taxon>Basidiomycota</taxon>
        <taxon>Agaricomycotina</taxon>
        <taxon>Agaricomycetes</taxon>
        <taxon>Agaricomycetidae</taxon>
        <taxon>Agaricales</taxon>
        <taxon>Marasmiineae</taxon>
        <taxon>Mycenaceae</taxon>
        <taxon>Mycena</taxon>
    </lineage>
</organism>
<feature type="compositionally biased region" description="Basic residues" evidence="1">
    <location>
        <begin position="80"/>
        <end position="90"/>
    </location>
</feature>
<accession>A0AAD6TJK0</accession>
<feature type="compositionally biased region" description="Basic and acidic residues" evidence="1">
    <location>
        <begin position="276"/>
        <end position="285"/>
    </location>
</feature>
<dbReference type="Proteomes" id="UP001218188">
    <property type="component" value="Unassembled WGS sequence"/>
</dbReference>
<evidence type="ECO:0000313" key="2">
    <source>
        <dbReference type="EMBL" id="KAJ7046496.1"/>
    </source>
</evidence>
<reference evidence="2" key="1">
    <citation type="submission" date="2023-03" db="EMBL/GenBank/DDBJ databases">
        <title>Massive genome expansion in bonnet fungi (Mycena s.s.) driven by repeated elements and novel gene families across ecological guilds.</title>
        <authorList>
            <consortium name="Lawrence Berkeley National Laboratory"/>
            <person name="Harder C.B."/>
            <person name="Miyauchi S."/>
            <person name="Viragh M."/>
            <person name="Kuo A."/>
            <person name="Thoen E."/>
            <person name="Andreopoulos B."/>
            <person name="Lu D."/>
            <person name="Skrede I."/>
            <person name="Drula E."/>
            <person name="Henrissat B."/>
            <person name="Morin E."/>
            <person name="Kohler A."/>
            <person name="Barry K."/>
            <person name="LaButti K."/>
            <person name="Morin E."/>
            <person name="Salamov A."/>
            <person name="Lipzen A."/>
            <person name="Mereny Z."/>
            <person name="Hegedus B."/>
            <person name="Baldrian P."/>
            <person name="Stursova M."/>
            <person name="Weitz H."/>
            <person name="Taylor A."/>
            <person name="Grigoriev I.V."/>
            <person name="Nagy L.G."/>
            <person name="Martin F."/>
            <person name="Kauserud H."/>
        </authorList>
    </citation>
    <scope>NUCLEOTIDE SEQUENCE</scope>
    <source>
        <strain evidence="2">CBHHK200</strain>
    </source>
</reference>
<gene>
    <name evidence="2" type="ORF">C8F04DRAFT_1248720</name>
</gene>